<evidence type="ECO:0000313" key="7">
    <source>
        <dbReference type="EMBL" id="TVM16695.1"/>
    </source>
</evidence>
<evidence type="ECO:0000256" key="4">
    <source>
        <dbReference type="ARBA" id="ARBA00022989"/>
    </source>
</evidence>
<protein>
    <submittedName>
        <fullName evidence="7">ATP synthase subunit I</fullName>
    </submittedName>
</protein>
<dbReference type="AlphaFoldDB" id="A0A7M3MDL1"/>
<reference evidence="7 8" key="1">
    <citation type="submission" date="2018-06" db="EMBL/GenBank/DDBJ databases">
        <title>Complete genome of Desulfovibrio indonesiensis P37SLT.</title>
        <authorList>
            <person name="Crispim J.S."/>
            <person name="Vidigal P.M.P."/>
            <person name="Silva L.C.F."/>
            <person name="Laguardia C.N."/>
            <person name="Araujo L.C."/>
            <person name="Dias R.S."/>
            <person name="Sousa M.P."/>
            <person name="Paula S.O."/>
            <person name="Silva C."/>
        </authorList>
    </citation>
    <scope>NUCLEOTIDE SEQUENCE [LARGE SCALE GENOMIC DNA]</scope>
    <source>
        <strain evidence="7 8">P37SLT</strain>
    </source>
</reference>
<evidence type="ECO:0000256" key="6">
    <source>
        <dbReference type="SAM" id="Phobius"/>
    </source>
</evidence>
<keyword evidence="4 6" id="KW-1133">Transmembrane helix</keyword>
<organism evidence="7 8">
    <name type="scientific">Oceanidesulfovibrio indonesiensis</name>
    <dbReference type="NCBI Taxonomy" id="54767"/>
    <lineage>
        <taxon>Bacteria</taxon>
        <taxon>Pseudomonadati</taxon>
        <taxon>Thermodesulfobacteriota</taxon>
        <taxon>Desulfovibrionia</taxon>
        <taxon>Desulfovibrionales</taxon>
        <taxon>Desulfovibrionaceae</taxon>
        <taxon>Oceanidesulfovibrio</taxon>
    </lineage>
</organism>
<evidence type="ECO:0000256" key="5">
    <source>
        <dbReference type="ARBA" id="ARBA00023136"/>
    </source>
</evidence>
<comment type="subcellular location">
    <subcellularLocation>
        <location evidence="1">Cell membrane</location>
        <topology evidence="1">Multi-pass membrane protein</topology>
    </subcellularLocation>
</comment>
<name>A0A7M3MDL1_9BACT</name>
<keyword evidence="5 6" id="KW-0472">Membrane</keyword>
<dbReference type="OrthoDB" id="5471190at2"/>
<keyword evidence="2" id="KW-1003">Cell membrane</keyword>
<feature type="transmembrane region" description="Helical" evidence="6">
    <location>
        <begin position="118"/>
        <end position="140"/>
    </location>
</feature>
<keyword evidence="8" id="KW-1185">Reference proteome</keyword>
<evidence type="ECO:0000256" key="2">
    <source>
        <dbReference type="ARBA" id="ARBA00022475"/>
    </source>
</evidence>
<comment type="caution">
    <text evidence="7">The sequence shown here is derived from an EMBL/GenBank/DDBJ whole genome shotgun (WGS) entry which is preliminary data.</text>
</comment>
<keyword evidence="3 6" id="KW-0812">Transmembrane</keyword>
<proteinExistence type="predicted"/>
<evidence type="ECO:0000313" key="8">
    <source>
        <dbReference type="Proteomes" id="UP000448292"/>
    </source>
</evidence>
<evidence type="ECO:0000256" key="1">
    <source>
        <dbReference type="ARBA" id="ARBA00004651"/>
    </source>
</evidence>
<evidence type="ECO:0000256" key="3">
    <source>
        <dbReference type="ARBA" id="ARBA00022692"/>
    </source>
</evidence>
<feature type="transmembrane region" description="Helical" evidence="6">
    <location>
        <begin position="93"/>
        <end position="112"/>
    </location>
</feature>
<dbReference type="EMBL" id="QMIE01000010">
    <property type="protein sequence ID" value="TVM16695.1"/>
    <property type="molecule type" value="Genomic_DNA"/>
</dbReference>
<dbReference type="Proteomes" id="UP000448292">
    <property type="component" value="Unassembled WGS sequence"/>
</dbReference>
<accession>A0A7M3MDL1</accession>
<sequence length="147" mass="16449">MLSRAGALNHSVESRLYRQGFTQPAVRRLIAWQILLTLAVLPAGALFFWIGLWPLAFVAGSLLATFNFYFLARSIQQILYVKYDRQLLVSMLFRFYGRLGITAVALFLLIVWCRVPVVALVAGLSTVVATIVVWGGARLFEQNAKEA</sequence>
<feature type="transmembrane region" description="Helical" evidence="6">
    <location>
        <begin position="55"/>
        <end position="72"/>
    </location>
</feature>
<feature type="transmembrane region" description="Helical" evidence="6">
    <location>
        <begin position="29"/>
        <end position="49"/>
    </location>
</feature>
<dbReference type="InterPro" id="IPR005598">
    <property type="entry name" value="ATP_synth_I"/>
</dbReference>
<dbReference type="Pfam" id="PF03899">
    <property type="entry name" value="ATP-synt_I"/>
    <property type="match status" value="1"/>
</dbReference>
<gene>
    <name evidence="7" type="ORF">DPQ33_11310</name>
</gene>
<dbReference type="GO" id="GO:0005886">
    <property type="term" value="C:plasma membrane"/>
    <property type="evidence" value="ECO:0007669"/>
    <property type="project" value="UniProtKB-SubCell"/>
</dbReference>